<name>A0AAD5P8D2_9FUNG</name>
<dbReference type="EMBL" id="JAIXMP010000041">
    <property type="protein sequence ID" value="KAI9247662.1"/>
    <property type="molecule type" value="Genomic_DNA"/>
</dbReference>
<comment type="caution">
    <text evidence="1">The sequence shown here is derived from an EMBL/GenBank/DDBJ whole genome shotgun (WGS) entry which is preliminary data.</text>
</comment>
<proteinExistence type="predicted"/>
<evidence type="ECO:0000313" key="2">
    <source>
        <dbReference type="Proteomes" id="UP001209540"/>
    </source>
</evidence>
<reference evidence="1" key="2">
    <citation type="submission" date="2023-02" db="EMBL/GenBank/DDBJ databases">
        <authorList>
            <consortium name="DOE Joint Genome Institute"/>
            <person name="Mondo S.J."/>
            <person name="Chang Y."/>
            <person name="Wang Y."/>
            <person name="Ahrendt S."/>
            <person name="Andreopoulos W."/>
            <person name="Barry K."/>
            <person name="Beard J."/>
            <person name="Benny G.L."/>
            <person name="Blankenship S."/>
            <person name="Bonito G."/>
            <person name="Cuomo C."/>
            <person name="Desiro A."/>
            <person name="Gervers K.A."/>
            <person name="Hundley H."/>
            <person name="Kuo A."/>
            <person name="LaButti K."/>
            <person name="Lang B.F."/>
            <person name="Lipzen A."/>
            <person name="O'Donnell K."/>
            <person name="Pangilinan J."/>
            <person name="Reynolds N."/>
            <person name="Sandor L."/>
            <person name="Smith M.W."/>
            <person name="Tsang A."/>
            <person name="Grigoriev I.V."/>
            <person name="Stajich J.E."/>
            <person name="Spatafora J.W."/>
        </authorList>
    </citation>
    <scope>NUCLEOTIDE SEQUENCE</scope>
    <source>
        <strain evidence="1">RSA 2281</strain>
    </source>
</reference>
<gene>
    <name evidence="1" type="ORF">BDA99DRAFT_609200</name>
</gene>
<sequence length="289" mass="32399">MQSIDNMSEVATAIVEGNQNDQKKLASIHSHHASSLELLEQILSSCRSHTDLEDYQYPSLNAASTTQDEKVFYRMVKYVLMDFTSKGFRATSPNVVFTLPIYLNQNNTEAAEFGLFIGLSTESSSSSSSTASIAAAATNRRPYSDNSNTGTKIKIIKSQKTIGFDTSLVSRVVPLSTPKISRVDREKLSNIYIFKMQSNHNMSQEELSVVQKHQDDQRKLESLVCNHGRSLDILKQALSSCRTHLDLDEYKFPALDHVNTLQQQNFYSTLKHRRAATSTKKQPNGRKGI</sequence>
<reference evidence="1" key="1">
    <citation type="journal article" date="2022" name="IScience">
        <title>Evolution of zygomycete secretomes and the origins of terrestrial fungal ecologies.</title>
        <authorList>
            <person name="Chang Y."/>
            <person name="Wang Y."/>
            <person name="Mondo S."/>
            <person name="Ahrendt S."/>
            <person name="Andreopoulos W."/>
            <person name="Barry K."/>
            <person name="Beard J."/>
            <person name="Benny G.L."/>
            <person name="Blankenship S."/>
            <person name="Bonito G."/>
            <person name="Cuomo C."/>
            <person name="Desiro A."/>
            <person name="Gervers K.A."/>
            <person name="Hundley H."/>
            <person name="Kuo A."/>
            <person name="LaButti K."/>
            <person name="Lang B.F."/>
            <person name="Lipzen A."/>
            <person name="O'Donnell K."/>
            <person name="Pangilinan J."/>
            <person name="Reynolds N."/>
            <person name="Sandor L."/>
            <person name="Smith M.E."/>
            <person name="Tsang A."/>
            <person name="Grigoriev I.V."/>
            <person name="Stajich J.E."/>
            <person name="Spatafora J.W."/>
        </authorList>
    </citation>
    <scope>NUCLEOTIDE SEQUENCE</scope>
    <source>
        <strain evidence="1">RSA 2281</strain>
    </source>
</reference>
<protein>
    <submittedName>
        <fullName evidence="1">Uncharacterized protein</fullName>
    </submittedName>
</protein>
<organism evidence="1 2">
    <name type="scientific">Phascolomyces articulosus</name>
    <dbReference type="NCBI Taxonomy" id="60185"/>
    <lineage>
        <taxon>Eukaryota</taxon>
        <taxon>Fungi</taxon>
        <taxon>Fungi incertae sedis</taxon>
        <taxon>Mucoromycota</taxon>
        <taxon>Mucoromycotina</taxon>
        <taxon>Mucoromycetes</taxon>
        <taxon>Mucorales</taxon>
        <taxon>Lichtheimiaceae</taxon>
        <taxon>Phascolomyces</taxon>
    </lineage>
</organism>
<dbReference type="Proteomes" id="UP001209540">
    <property type="component" value="Unassembled WGS sequence"/>
</dbReference>
<dbReference type="AlphaFoldDB" id="A0AAD5P8D2"/>
<keyword evidence="2" id="KW-1185">Reference proteome</keyword>
<accession>A0AAD5P8D2</accession>
<evidence type="ECO:0000313" key="1">
    <source>
        <dbReference type="EMBL" id="KAI9247662.1"/>
    </source>
</evidence>